<sequence length="189" mass="21145">MGPLAVFASGRESNAFMHPIVQAVCLVLDDWSMVEIVKSMILADGAEPAWSPRPSRSSKFPPLLRLGLIKVLIFASRALAPPERAHFPYAAVERCARHVRVDGLSALIVWRLQRTRASERRRDEQPSPELRQGYAGRIPRVRRYQRNTLRRLGLGPDAASDSNLPLRTARGMPDPGRTSHHLSPSSRRS</sequence>
<evidence type="ECO:0000313" key="2">
    <source>
        <dbReference type="EMBL" id="QUC21133.1"/>
    </source>
</evidence>
<protein>
    <submittedName>
        <fullName evidence="2">Uncharacterized protein</fullName>
    </submittedName>
</protein>
<proteinExistence type="predicted"/>
<dbReference type="Proteomes" id="UP000027002">
    <property type="component" value="Chromosome 4"/>
</dbReference>
<name>A0A8E5HT99_USTVR</name>
<dbReference type="RefSeq" id="XP_042998806.1">
    <property type="nucleotide sequence ID" value="XM_043142873.1"/>
</dbReference>
<evidence type="ECO:0000256" key="1">
    <source>
        <dbReference type="SAM" id="MobiDB-lite"/>
    </source>
</evidence>
<feature type="region of interest" description="Disordered" evidence="1">
    <location>
        <begin position="118"/>
        <end position="137"/>
    </location>
</feature>
<dbReference type="KEGG" id="uvi:66066153"/>
<feature type="region of interest" description="Disordered" evidence="1">
    <location>
        <begin position="149"/>
        <end position="189"/>
    </location>
</feature>
<reference evidence="2" key="1">
    <citation type="submission" date="2020-03" db="EMBL/GenBank/DDBJ databases">
        <title>A mixture of massive structural variations and highly conserved coding sequences in Ustilaginoidea virens genome.</title>
        <authorList>
            <person name="Zhang K."/>
            <person name="Zhao Z."/>
            <person name="Zhang Z."/>
            <person name="Li Y."/>
            <person name="Hsiang T."/>
            <person name="Sun W."/>
        </authorList>
    </citation>
    <scope>NUCLEOTIDE SEQUENCE</scope>
    <source>
        <strain evidence="2">UV-8b</strain>
    </source>
</reference>
<organism evidence="2 3">
    <name type="scientific">Ustilaginoidea virens</name>
    <name type="common">Rice false smut fungus</name>
    <name type="synonym">Villosiclava virens</name>
    <dbReference type="NCBI Taxonomy" id="1159556"/>
    <lineage>
        <taxon>Eukaryota</taxon>
        <taxon>Fungi</taxon>
        <taxon>Dikarya</taxon>
        <taxon>Ascomycota</taxon>
        <taxon>Pezizomycotina</taxon>
        <taxon>Sordariomycetes</taxon>
        <taxon>Hypocreomycetidae</taxon>
        <taxon>Hypocreales</taxon>
        <taxon>Clavicipitaceae</taxon>
        <taxon>Ustilaginoidea</taxon>
    </lineage>
</organism>
<dbReference type="EMBL" id="CP072756">
    <property type="protein sequence ID" value="QUC21133.1"/>
    <property type="molecule type" value="Genomic_DNA"/>
</dbReference>
<keyword evidence="3" id="KW-1185">Reference proteome</keyword>
<evidence type="ECO:0000313" key="3">
    <source>
        <dbReference type="Proteomes" id="UP000027002"/>
    </source>
</evidence>
<dbReference type="AlphaFoldDB" id="A0A8E5HT99"/>
<accession>A0A8E5HT99</accession>
<dbReference type="GeneID" id="66066153"/>
<gene>
    <name evidence="2" type="ORF">UV8b_05376</name>
</gene>